<dbReference type="InParanoid" id="J3KCM4"/>
<organism evidence="3 4">
    <name type="scientific">Coccidioides immitis (strain RS)</name>
    <name type="common">Valley fever fungus</name>
    <dbReference type="NCBI Taxonomy" id="246410"/>
    <lineage>
        <taxon>Eukaryota</taxon>
        <taxon>Fungi</taxon>
        <taxon>Dikarya</taxon>
        <taxon>Ascomycota</taxon>
        <taxon>Pezizomycotina</taxon>
        <taxon>Eurotiomycetes</taxon>
        <taxon>Eurotiomycetidae</taxon>
        <taxon>Onygenales</taxon>
        <taxon>Onygenaceae</taxon>
        <taxon>Coccidioides</taxon>
    </lineage>
</organism>
<proteinExistence type="predicted"/>
<feature type="chain" id="PRO_5003771832" evidence="2">
    <location>
        <begin position="30"/>
        <end position="132"/>
    </location>
</feature>
<dbReference type="VEuPathDB" id="FungiDB:CIMG_04026"/>
<protein>
    <submittedName>
        <fullName evidence="3">Uncharacterized protein</fullName>
    </submittedName>
</protein>
<evidence type="ECO:0000313" key="3">
    <source>
        <dbReference type="EMBL" id="EAS33002.3"/>
    </source>
</evidence>
<sequence>MWHPVLRFSTRCLTARFVLRLALTNLVAGRTLDIFEEAGHEGISSCLIVAVRLVSSDSTQDPESFVYDGRGVSIASLYGVLPRSRRAGRIVWNGLHHRVKDVIDVVTPHPMSAEKDSRPWPQVGDERCESDV</sequence>
<dbReference type="KEGG" id="cim:CIMG_04026"/>
<accession>J3KCM4</accession>
<evidence type="ECO:0000313" key="4">
    <source>
        <dbReference type="Proteomes" id="UP000001261"/>
    </source>
</evidence>
<keyword evidence="4" id="KW-1185">Reference proteome</keyword>
<gene>
    <name evidence="3" type="ORF">CIMG_04026</name>
</gene>
<feature type="region of interest" description="Disordered" evidence="1">
    <location>
        <begin position="108"/>
        <end position="132"/>
    </location>
</feature>
<dbReference type="EMBL" id="GG704916">
    <property type="protein sequence ID" value="EAS33002.3"/>
    <property type="molecule type" value="Genomic_DNA"/>
</dbReference>
<name>J3KCM4_COCIM</name>
<evidence type="ECO:0000256" key="1">
    <source>
        <dbReference type="SAM" id="MobiDB-lite"/>
    </source>
</evidence>
<evidence type="ECO:0000256" key="2">
    <source>
        <dbReference type="SAM" id="SignalP"/>
    </source>
</evidence>
<reference evidence="4" key="1">
    <citation type="journal article" date="2009" name="Genome Res.">
        <title>Comparative genomic analyses of the human fungal pathogens Coccidioides and their relatives.</title>
        <authorList>
            <person name="Sharpton T.J."/>
            <person name="Stajich J.E."/>
            <person name="Rounsley S.D."/>
            <person name="Gardner M.J."/>
            <person name="Wortman J.R."/>
            <person name="Jordar V.S."/>
            <person name="Maiti R."/>
            <person name="Kodira C.D."/>
            <person name="Neafsey D.E."/>
            <person name="Zeng Q."/>
            <person name="Hung C.-Y."/>
            <person name="McMahan C."/>
            <person name="Muszewska A."/>
            <person name="Grynberg M."/>
            <person name="Mandel M.A."/>
            <person name="Kellner E.M."/>
            <person name="Barker B.M."/>
            <person name="Galgiani J.N."/>
            <person name="Orbach M.J."/>
            <person name="Kirkland T.N."/>
            <person name="Cole G.T."/>
            <person name="Henn M.R."/>
            <person name="Birren B.W."/>
            <person name="Taylor J.W."/>
        </authorList>
    </citation>
    <scope>NUCLEOTIDE SEQUENCE [LARGE SCALE GENOMIC DNA]</scope>
    <source>
        <strain evidence="4">RS</strain>
    </source>
</reference>
<dbReference type="RefSeq" id="XP_001244585.2">
    <property type="nucleotide sequence ID" value="XM_001244584.2"/>
</dbReference>
<keyword evidence="2" id="KW-0732">Signal</keyword>
<feature type="compositionally biased region" description="Basic and acidic residues" evidence="1">
    <location>
        <begin position="112"/>
        <end position="132"/>
    </location>
</feature>
<dbReference type="Proteomes" id="UP000001261">
    <property type="component" value="Unassembled WGS sequence"/>
</dbReference>
<reference evidence="4" key="2">
    <citation type="journal article" date="2010" name="Genome Res.">
        <title>Population genomic sequencing of Coccidioides fungi reveals recent hybridization and transposon control.</title>
        <authorList>
            <person name="Neafsey D.E."/>
            <person name="Barker B.M."/>
            <person name="Sharpton T.J."/>
            <person name="Stajich J.E."/>
            <person name="Park D.J."/>
            <person name="Whiston E."/>
            <person name="Hung C.-Y."/>
            <person name="McMahan C."/>
            <person name="White J."/>
            <person name="Sykes S."/>
            <person name="Heiman D."/>
            <person name="Young S."/>
            <person name="Zeng Q."/>
            <person name="Abouelleil A."/>
            <person name="Aftuck L."/>
            <person name="Bessette D."/>
            <person name="Brown A."/>
            <person name="FitzGerald M."/>
            <person name="Lui A."/>
            <person name="Macdonald J.P."/>
            <person name="Priest M."/>
            <person name="Orbach M.J."/>
            <person name="Galgiani J.N."/>
            <person name="Kirkland T.N."/>
            <person name="Cole G.T."/>
            <person name="Birren B.W."/>
            <person name="Henn M.R."/>
            <person name="Taylor J.W."/>
            <person name="Rounsley S.D."/>
        </authorList>
    </citation>
    <scope>GENOME REANNOTATION</scope>
    <source>
        <strain evidence="4">RS</strain>
    </source>
</reference>
<dbReference type="AlphaFoldDB" id="J3KCM4"/>
<dbReference type="GeneID" id="4563418"/>
<feature type="signal peptide" evidence="2">
    <location>
        <begin position="1"/>
        <end position="29"/>
    </location>
</feature>